<evidence type="ECO:0000256" key="1">
    <source>
        <dbReference type="SAM" id="MobiDB-lite"/>
    </source>
</evidence>
<reference evidence="2" key="1">
    <citation type="submission" date="2023-05" db="EMBL/GenBank/DDBJ databases">
        <title>Genome and transcriptome analyses reveal genes involved in the formation of fine ridges on petal epidermal cells in Hibiscus trionum.</title>
        <authorList>
            <person name="Koshimizu S."/>
            <person name="Masuda S."/>
            <person name="Ishii T."/>
            <person name="Shirasu K."/>
            <person name="Hoshino A."/>
            <person name="Arita M."/>
        </authorList>
    </citation>
    <scope>NUCLEOTIDE SEQUENCE</scope>
    <source>
        <strain evidence="2">Hamamatsu line</strain>
    </source>
</reference>
<accession>A0A9W7HVM8</accession>
<organism evidence="2 3">
    <name type="scientific">Hibiscus trionum</name>
    <name type="common">Flower of an hour</name>
    <dbReference type="NCBI Taxonomy" id="183268"/>
    <lineage>
        <taxon>Eukaryota</taxon>
        <taxon>Viridiplantae</taxon>
        <taxon>Streptophyta</taxon>
        <taxon>Embryophyta</taxon>
        <taxon>Tracheophyta</taxon>
        <taxon>Spermatophyta</taxon>
        <taxon>Magnoliopsida</taxon>
        <taxon>eudicotyledons</taxon>
        <taxon>Gunneridae</taxon>
        <taxon>Pentapetalae</taxon>
        <taxon>rosids</taxon>
        <taxon>malvids</taxon>
        <taxon>Malvales</taxon>
        <taxon>Malvaceae</taxon>
        <taxon>Malvoideae</taxon>
        <taxon>Hibiscus</taxon>
    </lineage>
</organism>
<dbReference type="OrthoDB" id="1095098at2759"/>
<evidence type="ECO:0000313" key="2">
    <source>
        <dbReference type="EMBL" id="GMI84211.1"/>
    </source>
</evidence>
<comment type="caution">
    <text evidence="2">The sequence shown here is derived from an EMBL/GenBank/DDBJ whole genome shotgun (WGS) entry which is preliminary data.</text>
</comment>
<proteinExistence type="predicted"/>
<name>A0A9W7HVM8_HIBTR</name>
<dbReference type="EMBL" id="BSYR01000020">
    <property type="protein sequence ID" value="GMI84211.1"/>
    <property type="molecule type" value="Genomic_DNA"/>
</dbReference>
<dbReference type="PANTHER" id="PTHR33972">
    <property type="entry name" value="EXPRESSED PROTEIN"/>
    <property type="match status" value="1"/>
</dbReference>
<dbReference type="Proteomes" id="UP001165190">
    <property type="component" value="Unassembled WGS sequence"/>
</dbReference>
<sequence>MARMLSKTLLPSGSVLHHRSSFLRRFSSKPELFEIVLDSTSSSDSTINKMEEIIHAIIVQKSTPDWLPFLPGSSFWVPLPHRGSKPVSHFIDQLTNQLTPDEYLSLTTGRGWPCASFFVSDGEYTDAKLKNPEQEEEDDEEEVKVEILIDSDDNSS</sequence>
<feature type="compositionally biased region" description="Acidic residues" evidence="1">
    <location>
        <begin position="134"/>
        <end position="156"/>
    </location>
</feature>
<feature type="region of interest" description="Disordered" evidence="1">
    <location>
        <begin position="126"/>
        <end position="156"/>
    </location>
</feature>
<keyword evidence="3" id="KW-1185">Reference proteome</keyword>
<dbReference type="AlphaFoldDB" id="A0A9W7HVM8"/>
<dbReference type="PANTHER" id="PTHR33972:SF2">
    <property type="entry name" value="OS04G0606700 PROTEIN"/>
    <property type="match status" value="1"/>
</dbReference>
<protein>
    <submittedName>
        <fullName evidence="2">Uncharacterized protein</fullName>
    </submittedName>
</protein>
<evidence type="ECO:0000313" key="3">
    <source>
        <dbReference type="Proteomes" id="UP001165190"/>
    </source>
</evidence>
<gene>
    <name evidence="2" type="ORF">HRI_002090400</name>
</gene>